<dbReference type="EMBL" id="CAMKVN010002877">
    <property type="protein sequence ID" value="CAI2182938.1"/>
    <property type="molecule type" value="Genomic_DNA"/>
</dbReference>
<dbReference type="OrthoDB" id="2419124at2759"/>
<reference evidence="2" key="1">
    <citation type="submission" date="2022-08" db="EMBL/GenBank/DDBJ databases">
        <authorList>
            <person name="Kallberg Y."/>
            <person name="Tangrot J."/>
            <person name="Rosling A."/>
        </authorList>
    </citation>
    <scope>NUCLEOTIDE SEQUENCE</scope>
    <source>
        <strain evidence="2">Wild A</strain>
    </source>
</reference>
<feature type="domain" description="NYN" evidence="1">
    <location>
        <begin position="109"/>
        <end position="172"/>
    </location>
</feature>
<dbReference type="GO" id="GO:0004540">
    <property type="term" value="F:RNA nuclease activity"/>
    <property type="evidence" value="ECO:0007669"/>
    <property type="project" value="InterPro"/>
</dbReference>
<name>A0A9W4SW11_9GLOM</name>
<evidence type="ECO:0000313" key="2">
    <source>
        <dbReference type="EMBL" id="CAI2182938.1"/>
    </source>
</evidence>
<dbReference type="Gene3D" id="3.40.50.1010">
    <property type="entry name" value="5'-nuclease"/>
    <property type="match status" value="1"/>
</dbReference>
<keyword evidence="3" id="KW-1185">Reference proteome</keyword>
<dbReference type="AlphaFoldDB" id="A0A9W4SW11"/>
<evidence type="ECO:0000313" key="3">
    <source>
        <dbReference type="Proteomes" id="UP001153678"/>
    </source>
</evidence>
<protein>
    <submittedName>
        <fullName evidence="2">14999_t:CDS:1</fullName>
    </submittedName>
</protein>
<dbReference type="Pfam" id="PF01936">
    <property type="entry name" value="NYN"/>
    <property type="match status" value="1"/>
</dbReference>
<proteinExistence type="predicted"/>
<comment type="caution">
    <text evidence="2">The sequence shown here is derived from an EMBL/GenBank/DDBJ whole genome shotgun (WGS) entry which is preliminary data.</text>
</comment>
<organism evidence="2 3">
    <name type="scientific">Funneliformis geosporum</name>
    <dbReference type="NCBI Taxonomy" id="1117311"/>
    <lineage>
        <taxon>Eukaryota</taxon>
        <taxon>Fungi</taxon>
        <taxon>Fungi incertae sedis</taxon>
        <taxon>Mucoromycota</taxon>
        <taxon>Glomeromycotina</taxon>
        <taxon>Glomeromycetes</taxon>
        <taxon>Glomerales</taxon>
        <taxon>Glomeraceae</taxon>
        <taxon>Funneliformis</taxon>
    </lineage>
</organism>
<accession>A0A9W4SW11</accession>
<sequence>MVGQEGNFCLAVTFEMFNHMSRIPSRVLGFTVFRDIFKKSVSAFIATTKEEKLVNVLGDLLGSNSSYFNNLHIDYERLLTTVQNRRKLGASPVIVGPRPLPNDSLWNSIRKKKVCNEISVAMMNTIRYYDLGIIVLISGDGDFDPTIKQILKDRWTIETWFWTSGISKDFISITHYRPLDNLYKSFTYCYGSDITRKKYGLKITDSNSIRSWRTEEIMGFYEALDLFCWYNRLDRKTLCLYFNDLEQLEKAKHCMKTNHPNLRVLEEDESLINPIHNSMQHL</sequence>
<dbReference type="InterPro" id="IPR021139">
    <property type="entry name" value="NYN"/>
</dbReference>
<evidence type="ECO:0000259" key="1">
    <source>
        <dbReference type="Pfam" id="PF01936"/>
    </source>
</evidence>
<dbReference type="Proteomes" id="UP001153678">
    <property type="component" value="Unassembled WGS sequence"/>
</dbReference>
<gene>
    <name evidence="2" type="ORF">FWILDA_LOCUS10827</name>
</gene>